<dbReference type="KEGG" id="thf:MA03_05735"/>
<gene>
    <name evidence="1" type="ORF">MA03_05735</name>
</gene>
<dbReference type="RefSeq" id="WP_052884350.1">
    <property type="nucleotide sequence ID" value="NZ_CP009961.1"/>
</dbReference>
<dbReference type="Proteomes" id="UP000067434">
    <property type="component" value="Chromosome"/>
</dbReference>
<sequence length="245" mass="27874">MQHVVPAVGIRVEDEESLGKLPNRLSRFETSHVWVQLISSYKFFSDMGVSDITDVFIDHDVNIASLKFESVGEIDQEVFEKIITIADETKGRTIIISKPLSLSSTTLERIYELAAMYKVKILLEPEKPENLKQISSIIGSFMGGILGLSLVQEKYSSTETFISSIRGYLQVARNIEISNYDGTEPAPILIPSQYNNPMLLRFLMRNQFEGFLTICYSKKMTDDTWLLRELFSLKEQLATLSEKKD</sequence>
<keyword evidence="2" id="KW-1185">Reference proteome</keyword>
<dbReference type="HOGENOM" id="CLU_1131658_0_0_2"/>
<proteinExistence type="predicted"/>
<accession>A0A0F7FHU9</accession>
<evidence type="ECO:0000313" key="2">
    <source>
        <dbReference type="Proteomes" id="UP000067434"/>
    </source>
</evidence>
<dbReference type="EMBL" id="CP009961">
    <property type="protein sequence ID" value="AKG38862.1"/>
    <property type="molecule type" value="Genomic_DNA"/>
</dbReference>
<dbReference type="PATRIC" id="fig|1550241.5.peg.1199"/>
<reference evidence="1 2" key="1">
    <citation type="journal article" date="2015" name="Stand. Genomic Sci.">
        <title>Complete genome sequence of and proposal of Thermofilum uzonense sp. nov. a novel hyperthermophilic crenarchaeon and emended description of the genus Thermofilum.</title>
        <authorList>
            <person name="Toshchakov S.V."/>
            <person name="Korzhenkov A.A."/>
            <person name="Samarov N.I."/>
            <person name="Mazunin I.O."/>
            <person name="Mozhey O.I."/>
            <person name="Shmyr I.S."/>
            <person name="Derbikova K.S."/>
            <person name="Taranov E.A."/>
            <person name="Dominova I.N."/>
            <person name="Bonch-Osmolovskaya E.A."/>
            <person name="Patrushev M.V."/>
            <person name="Podosokorskaya O.A."/>
            <person name="Kublanov I.V."/>
        </authorList>
    </citation>
    <scope>NUCLEOTIDE SEQUENCE [LARGE SCALE GENOMIC DNA]</scope>
    <source>
        <strain evidence="1 2">1807-2</strain>
    </source>
</reference>
<protein>
    <submittedName>
        <fullName evidence="1">Uncharacterized protein</fullName>
    </submittedName>
</protein>
<organism evidence="1 2">
    <name type="scientific">Infirmifilum uzonense</name>
    <dbReference type="NCBI Taxonomy" id="1550241"/>
    <lineage>
        <taxon>Archaea</taxon>
        <taxon>Thermoproteota</taxon>
        <taxon>Thermoprotei</taxon>
        <taxon>Thermofilales</taxon>
        <taxon>Thermofilaceae</taxon>
        <taxon>Infirmifilum</taxon>
    </lineage>
</organism>
<name>A0A0F7FHU9_9CREN</name>
<dbReference type="AlphaFoldDB" id="A0A0F7FHU9"/>
<dbReference type="GeneID" id="25401712"/>
<evidence type="ECO:0000313" key="1">
    <source>
        <dbReference type="EMBL" id="AKG38862.1"/>
    </source>
</evidence>